<evidence type="ECO:0000256" key="7">
    <source>
        <dbReference type="ARBA" id="ARBA00023128"/>
    </source>
</evidence>
<dbReference type="InterPro" id="IPR000511">
    <property type="entry name" value="Holocyt_c/c1_synthase"/>
</dbReference>
<evidence type="ECO:0000256" key="8">
    <source>
        <dbReference type="ARBA" id="ARBA00023136"/>
    </source>
</evidence>
<name>A0A674BRV7_SALTR</name>
<evidence type="ECO:0000256" key="10">
    <source>
        <dbReference type="ARBA" id="ARBA00023944"/>
    </source>
</evidence>
<dbReference type="Pfam" id="PF01265">
    <property type="entry name" value="Cyto_heme_lyase"/>
    <property type="match status" value="1"/>
</dbReference>
<reference evidence="12" key="2">
    <citation type="submission" date="2025-09" db="UniProtKB">
        <authorList>
            <consortium name="Ensembl"/>
        </authorList>
    </citation>
    <scope>IDENTIFICATION</scope>
</reference>
<dbReference type="PANTHER" id="PTHR12743">
    <property type="entry name" value="CYTOCHROME C1 HEME LYASE"/>
    <property type="match status" value="1"/>
</dbReference>
<comment type="subcellular location">
    <subcellularLocation>
        <location evidence="1 11">Mitochondrion inner membrane</location>
    </subcellularLocation>
</comment>
<comment type="function">
    <text evidence="11">Lyase that catalyzes the covalent linking of the heme group to the cytochrome C apoprotein to produce the mature functional cytochrome.</text>
</comment>
<dbReference type="AlphaFoldDB" id="A0A674BRV7"/>
<evidence type="ECO:0000256" key="1">
    <source>
        <dbReference type="ARBA" id="ARBA00004273"/>
    </source>
</evidence>
<evidence type="ECO:0000256" key="3">
    <source>
        <dbReference type="ARBA" id="ARBA00022617"/>
    </source>
</evidence>
<evidence type="ECO:0000256" key="6">
    <source>
        <dbReference type="ARBA" id="ARBA00023004"/>
    </source>
</evidence>
<proteinExistence type="inferred from homology"/>
<dbReference type="GO" id="GO:0005743">
    <property type="term" value="C:mitochondrial inner membrane"/>
    <property type="evidence" value="ECO:0007669"/>
    <property type="project" value="UniProtKB-SubCell"/>
</dbReference>
<protein>
    <recommendedName>
        <fullName evidence="11">Holocytochrome c-type synthase</fullName>
        <ecNumber evidence="11">4.4.1.17</ecNumber>
    </recommendedName>
</protein>
<evidence type="ECO:0000256" key="5">
    <source>
        <dbReference type="ARBA" id="ARBA00022792"/>
    </source>
</evidence>
<keyword evidence="6 11" id="KW-0408">Iron</keyword>
<comment type="similarity">
    <text evidence="2 11">Belongs to the cytochrome c-type heme lyase family.</text>
</comment>
<dbReference type="EC" id="4.4.1.17" evidence="11"/>
<dbReference type="GO" id="GO:0004408">
    <property type="term" value="F:holocytochrome-c synthase activity"/>
    <property type="evidence" value="ECO:0007669"/>
    <property type="project" value="UniProtKB-EC"/>
</dbReference>
<dbReference type="Ensembl" id="ENSSTUT00000078798.1">
    <property type="protein sequence ID" value="ENSSTUP00000074164.1"/>
    <property type="gene ID" value="ENSSTUG00000032517.1"/>
</dbReference>
<keyword evidence="9 11" id="KW-0456">Lyase</keyword>
<comment type="catalytic activity">
    <reaction evidence="10">
        <text>holo-[cytochrome c] = apo-[cytochrome c] + heme b</text>
        <dbReference type="Rhea" id="RHEA:22648"/>
        <dbReference type="Rhea" id="RHEA-COMP:10725"/>
        <dbReference type="Rhea" id="RHEA-COMP:10726"/>
        <dbReference type="ChEBI" id="CHEBI:29950"/>
        <dbReference type="ChEBI" id="CHEBI:60344"/>
        <dbReference type="ChEBI" id="CHEBI:83739"/>
        <dbReference type="EC" id="4.4.1.17"/>
    </reaction>
    <physiologicalReaction direction="right-to-left" evidence="10">
        <dbReference type="Rhea" id="RHEA:22650"/>
    </physiologicalReaction>
</comment>
<evidence type="ECO:0000256" key="2">
    <source>
        <dbReference type="ARBA" id="ARBA00007255"/>
    </source>
</evidence>
<keyword evidence="3 11" id="KW-0349">Heme</keyword>
<dbReference type="Proteomes" id="UP000472277">
    <property type="component" value="Chromosome 21"/>
</dbReference>
<dbReference type="PANTHER" id="PTHR12743:SF0">
    <property type="entry name" value="HOLOCYTOCHROME C-TYPE SYNTHASE"/>
    <property type="match status" value="1"/>
</dbReference>
<evidence type="ECO:0000313" key="12">
    <source>
        <dbReference type="Ensembl" id="ENSSTUP00000074164.1"/>
    </source>
</evidence>
<keyword evidence="5 11" id="KW-0999">Mitochondrion inner membrane</keyword>
<keyword evidence="8 11" id="KW-0472">Membrane</keyword>
<sequence>AGSAHQNQAYEFVECPMKAEDREMCHFGVENQQHALGQPFDMSVCQIPWGGMGQNWVYPLEQMFWNAMVRKGNWLWGKSFKNIKIVNYRYPKNYLSSTLKYFYLSTLHIWLRARFRHWMGYGLPFDIRTSPFFDSLSVVWDRMRVAWGRWTSC</sequence>
<keyword evidence="7 11" id="KW-0496">Mitochondrion</keyword>
<keyword evidence="13" id="KW-1185">Reference proteome</keyword>
<evidence type="ECO:0000256" key="4">
    <source>
        <dbReference type="ARBA" id="ARBA00022723"/>
    </source>
</evidence>
<organism evidence="12 13">
    <name type="scientific">Salmo trutta</name>
    <name type="common">Brown trout</name>
    <dbReference type="NCBI Taxonomy" id="8032"/>
    <lineage>
        <taxon>Eukaryota</taxon>
        <taxon>Metazoa</taxon>
        <taxon>Chordata</taxon>
        <taxon>Craniata</taxon>
        <taxon>Vertebrata</taxon>
        <taxon>Euteleostomi</taxon>
        <taxon>Actinopterygii</taxon>
        <taxon>Neopterygii</taxon>
        <taxon>Teleostei</taxon>
        <taxon>Protacanthopterygii</taxon>
        <taxon>Salmoniformes</taxon>
        <taxon>Salmonidae</taxon>
        <taxon>Salmoninae</taxon>
        <taxon>Salmo</taxon>
    </lineage>
</organism>
<accession>A0A674BRV7</accession>
<evidence type="ECO:0000256" key="11">
    <source>
        <dbReference type="RuleBase" id="RU363130"/>
    </source>
</evidence>
<dbReference type="InParanoid" id="A0A674BRV7"/>
<evidence type="ECO:0000313" key="13">
    <source>
        <dbReference type="Proteomes" id="UP000472277"/>
    </source>
</evidence>
<reference evidence="12" key="1">
    <citation type="submission" date="2025-08" db="UniProtKB">
        <authorList>
            <consortium name="Ensembl"/>
        </authorList>
    </citation>
    <scope>IDENTIFICATION</scope>
</reference>
<keyword evidence="4 11" id="KW-0479">Metal-binding</keyword>
<dbReference type="GO" id="GO:0046872">
    <property type="term" value="F:metal ion binding"/>
    <property type="evidence" value="ECO:0007669"/>
    <property type="project" value="UniProtKB-KW"/>
</dbReference>
<evidence type="ECO:0000256" key="9">
    <source>
        <dbReference type="ARBA" id="ARBA00023239"/>
    </source>
</evidence>